<dbReference type="EMBL" id="JARAKH010000298">
    <property type="protein sequence ID" value="KAK8374604.1"/>
    <property type="molecule type" value="Genomic_DNA"/>
</dbReference>
<feature type="domain" description="Ig-like" evidence="2">
    <location>
        <begin position="13"/>
        <end position="114"/>
    </location>
</feature>
<dbReference type="PROSITE" id="PS50835">
    <property type="entry name" value="IG_LIKE"/>
    <property type="match status" value="1"/>
</dbReference>
<dbReference type="InterPro" id="IPR013162">
    <property type="entry name" value="CD80_C2-set"/>
</dbReference>
<proteinExistence type="predicted"/>
<dbReference type="InterPro" id="IPR007110">
    <property type="entry name" value="Ig-like_dom"/>
</dbReference>
<protein>
    <recommendedName>
        <fullName evidence="2">Ig-like domain-containing protein</fullName>
    </recommendedName>
</protein>
<dbReference type="CDD" id="cd00096">
    <property type="entry name" value="Ig"/>
    <property type="match status" value="1"/>
</dbReference>
<dbReference type="AlphaFoldDB" id="A0AAW0SI55"/>
<accession>A0AAW0SI55</accession>
<name>A0AAW0SI55_SCYPA</name>
<dbReference type="InterPro" id="IPR036179">
    <property type="entry name" value="Ig-like_dom_sf"/>
</dbReference>
<evidence type="ECO:0000256" key="1">
    <source>
        <dbReference type="ARBA" id="ARBA00023157"/>
    </source>
</evidence>
<dbReference type="InterPro" id="IPR013783">
    <property type="entry name" value="Ig-like_fold"/>
</dbReference>
<dbReference type="SUPFAM" id="SSF48726">
    <property type="entry name" value="Immunoglobulin"/>
    <property type="match status" value="1"/>
</dbReference>
<keyword evidence="1" id="KW-1015">Disulfide bond</keyword>
<dbReference type="Proteomes" id="UP001487740">
    <property type="component" value="Unassembled WGS sequence"/>
</dbReference>
<reference evidence="3 4" key="1">
    <citation type="submission" date="2023-03" db="EMBL/GenBank/DDBJ databases">
        <title>High-quality genome of Scylla paramamosain provides insights in environmental adaptation.</title>
        <authorList>
            <person name="Zhang L."/>
        </authorList>
    </citation>
    <scope>NUCLEOTIDE SEQUENCE [LARGE SCALE GENOMIC DNA]</scope>
    <source>
        <strain evidence="3">LZ_2023a</strain>
        <tissue evidence="3">Muscle</tissue>
    </source>
</reference>
<organism evidence="3 4">
    <name type="scientific">Scylla paramamosain</name>
    <name type="common">Mud crab</name>
    <dbReference type="NCBI Taxonomy" id="85552"/>
    <lineage>
        <taxon>Eukaryota</taxon>
        <taxon>Metazoa</taxon>
        <taxon>Ecdysozoa</taxon>
        <taxon>Arthropoda</taxon>
        <taxon>Crustacea</taxon>
        <taxon>Multicrustacea</taxon>
        <taxon>Malacostraca</taxon>
        <taxon>Eumalacostraca</taxon>
        <taxon>Eucarida</taxon>
        <taxon>Decapoda</taxon>
        <taxon>Pleocyemata</taxon>
        <taxon>Brachyura</taxon>
        <taxon>Eubrachyura</taxon>
        <taxon>Portunoidea</taxon>
        <taxon>Portunidae</taxon>
        <taxon>Portuninae</taxon>
        <taxon>Scylla</taxon>
    </lineage>
</organism>
<dbReference type="PANTHER" id="PTHR23278:SF19">
    <property type="entry name" value="OBSCURIN"/>
    <property type="match status" value="1"/>
</dbReference>
<evidence type="ECO:0000259" key="2">
    <source>
        <dbReference type="PROSITE" id="PS50835"/>
    </source>
</evidence>
<dbReference type="Pfam" id="PF08205">
    <property type="entry name" value="C2-set_2"/>
    <property type="match status" value="1"/>
</dbReference>
<comment type="caution">
    <text evidence="3">The sequence shown here is derived from an EMBL/GenBank/DDBJ whole genome shotgun (WGS) entry which is preliminary data.</text>
</comment>
<evidence type="ECO:0000313" key="3">
    <source>
        <dbReference type="EMBL" id="KAK8374604.1"/>
    </source>
</evidence>
<keyword evidence="4" id="KW-1185">Reference proteome</keyword>
<sequence>MSHDEMFNKAKPPRSVEVLDSQMGRAEDGIVGPYHEGQKVVLTCISWRGTPLPNVTWWREERLLDETWEVGDEGRQQVNNSLVVERLTREWHNATLTCAATNTPLAEPITASVTIKMFRSRPPAKLTWAFEGRTLESVQLVSTGVTD</sequence>
<evidence type="ECO:0000313" key="4">
    <source>
        <dbReference type="Proteomes" id="UP001487740"/>
    </source>
</evidence>
<dbReference type="PANTHER" id="PTHR23278">
    <property type="entry name" value="SIDESTEP PROTEIN"/>
    <property type="match status" value="1"/>
</dbReference>
<gene>
    <name evidence="3" type="ORF">O3P69_012025</name>
</gene>
<dbReference type="Gene3D" id="2.60.40.10">
    <property type="entry name" value="Immunoglobulins"/>
    <property type="match status" value="1"/>
</dbReference>